<evidence type="ECO:0000259" key="7">
    <source>
        <dbReference type="PROSITE" id="PS50949"/>
    </source>
</evidence>
<dbReference type="InterPro" id="IPR051446">
    <property type="entry name" value="HTH_trans_reg/aminotransferase"/>
</dbReference>
<proteinExistence type="inferred from homology"/>
<dbReference type="AlphaFoldDB" id="A0A542CUQ3"/>
<dbReference type="SUPFAM" id="SSF46785">
    <property type="entry name" value="Winged helix' DNA-binding domain"/>
    <property type="match status" value="1"/>
</dbReference>
<dbReference type="SMART" id="SM00345">
    <property type="entry name" value="HTH_GNTR"/>
    <property type="match status" value="1"/>
</dbReference>
<dbReference type="InterPro" id="IPR015421">
    <property type="entry name" value="PyrdxlP-dep_Trfase_major"/>
</dbReference>
<dbReference type="InterPro" id="IPR000524">
    <property type="entry name" value="Tscrpt_reg_HTH_GntR"/>
</dbReference>
<evidence type="ECO:0000313" key="9">
    <source>
        <dbReference type="Proteomes" id="UP000320876"/>
    </source>
</evidence>
<dbReference type="Proteomes" id="UP000320876">
    <property type="component" value="Unassembled WGS sequence"/>
</dbReference>
<dbReference type="InterPro" id="IPR036388">
    <property type="entry name" value="WH-like_DNA-bd_sf"/>
</dbReference>
<keyword evidence="8" id="KW-0808">Transferase</keyword>
<dbReference type="GO" id="GO:0003700">
    <property type="term" value="F:DNA-binding transcription factor activity"/>
    <property type="evidence" value="ECO:0007669"/>
    <property type="project" value="InterPro"/>
</dbReference>
<evidence type="ECO:0000256" key="2">
    <source>
        <dbReference type="ARBA" id="ARBA00022898"/>
    </source>
</evidence>
<keyword evidence="9" id="KW-1185">Reference proteome</keyword>
<accession>A0A542CUQ3</accession>
<keyword evidence="5" id="KW-0804">Transcription</keyword>
<comment type="caution">
    <text evidence="8">The sequence shown here is derived from an EMBL/GenBank/DDBJ whole genome shotgun (WGS) entry which is preliminary data.</text>
</comment>
<dbReference type="InterPro" id="IPR015424">
    <property type="entry name" value="PyrdxlP-dep_Trfase"/>
</dbReference>
<evidence type="ECO:0000256" key="6">
    <source>
        <dbReference type="SAM" id="MobiDB-lite"/>
    </source>
</evidence>
<dbReference type="PRINTS" id="PR00035">
    <property type="entry name" value="HTHGNTR"/>
</dbReference>
<dbReference type="EMBL" id="VFML01000002">
    <property type="protein sequence ID" value="TQI94541.1"/>
    <property type="molecule type" value="Genomic_DNA"/>
</dbReference>
<organism evidence="8 9">
    <name type="scientific">Amycolatopsis cihanbeyliensis</name>
    <dbReference type="NCBI Taxonomy" id="1128664"/>
    <lineage>
        <taxon>Bacteria</taxon>
        <taxon>Bacillati</taxon>
        <taxon>Actinomycetota</taxon>
        <taxon>Actinomycetes</taxon>
        <taxon>Pseudonocardiales</taxon>
        <taxon>Pseudonocardiaceae</taxon>
        <taxon>Amycolatopsis</taxon>
    </lineage>
</organism>
<dbReference type="GO" id="GO:0003677">
    <property type="term" value="F:DNA binding"/>
    <property type="evidence" value="ECO:0007669"/>
    <property type="project" value="UniProtKB-KW"/>
</dbReference>
<keyword evidence="8" id="KW-0032">Aminotransferase</keyword>
<dbReference type="RefSeq" id="WP_142003760.1">
    <property type="nucleotide sequence ID" value="NZ_VFML01000002.1"/>
</dbReference>
<feature type="domain" description="HTH gntR-type" evidence="7">
    <location>
        <begin position="18"/>
        <end position="86"/>
    </location>
</feature>
<evidence type="ECO:0000256" key="4">
    <source>
        <dbReference type="ARBA" id="ARBA00023125"/>
    </source>
</evidence>
<dbReference type="Gene3D" id="3.40.640.10">
    <property type="entry name" value="Type I PLP-dependent aspartate aminotransferase-like (Major domain)"/>
    <property type="match status" value="1"/>
</dbReference>
<evidence type="ECO:0000256" key="3">
    <source>
        <dbReference type="ARBA" id="ARBA00023015"/>
    </source>
</evidence>
<dbReference type="PANTHER" id="PTHR46577:SF1">
    <property type="entry name" value="HTH-TYPE TRANSCRIPTIONAL REGULATORY PROTEIN GABR"/>
    <property type="match status" value="1"/>
</dbReference>
<evidence type="ECO:0000256" key="1">
    <source>
        <dbReference type="ARBA" id="ARBA00005384"/>
    </source>
</evidence>
<dbReference type="PANTHER" id="PTHR46577">
    <property type="entry name" value="HTH-TYPE TRANSCRIPTIONAL REGULATORY PROTEIN GABR"/>
    <property type="match status" value="1"/>
</dbReference>
<dbReference type="CDD" id="cd07377">
    <property type="entry name" value="WHTH_GntR"/>
    <property type="match status" value="1"/>
</dbReference>
<evidence type="ECO:0000256" key="5">
    <source>
        <dbReference type="ARBA" id="ARBA00023163"/>
    </source>
</evidence>
<dbReference type="InterPro" id="IPR004839">
    <property type="entry name" value="Aminotransferase_I/II_large"/>
</dbReference>
<dbReference type="InterPro" id="IPR036390">
    <property type="entry name" value="WH_DNA-bd_sf"/>
</dbReference>
<dbReference type="SUPFAM" id="SSF53383">
    <property type="entry name" value="PLP-dependent transferases"/>
    <property type="match status" value="1"/>
</dbReference>
<keyword evidence="4" id="KW-0238">DNA-binding</keyword>
<comment type="similarity">
    <text evidence="1">In the C-terminal section; belongs to the class-I pyridoxal-phosphate-dependent aminotransferase family.</text>
</comment>
<reference evidence="8 9" key="1">
    <citation type="submission" date="2019-06" db="EMBL/GenBank/DDBJ databases">
        <title>Sequencing the genomes of 1000 actinobacteria strains.</title>
        <authorList>
            <person name="Klenk H.-P."/>
        </authorList>
    </citation>
    <scope>NUCLEOTIDE SEQUENCE [LARGE SCALE GENOMIC DNA]</scope>
    <source>
        <strain evidence="8 9">DSM 45679</strain>
    </source>
</reference>
<keyword evidence="2" id="KW-0663">Pyridoxal phosphate</keyword>
<sequence>MTDSSSPGKDLHLDWSPGSGREGLTAALRSAIQGGRLRHGEALPSTRALARDLGVARGTVTRVYEQLVAEGYLRSSQGAPTRVATTGERPSSPPRRSGTDPPARWSLLPGRPDLSAFPRSLWASATRRVLRRAPASALGYVEEHGQYELRTALARYLARSRGVLADPDRIVVCAGHSHAIWLLATVLRERGEPELAFEDPSLPIFRTVAANAGAVVTGVGVDGAGVRVSELDSPAVVVTPAHQYPLGVTLAPRRRAELARWATTAGGLVIEDDYDGEFRLDRQPVGAVQALAPERIVYAGTASKTLAPGLRIAWLVLPRALVEPVRAAMTATGWRPSALDQLILADLLESGGYDQHVRRLRASYRARRDRLLGAVPGYLRPTGIPAGLHLVLMLPEGGPTEERVRAAAGRHELALETLGWNWMRTGDHPQGLILGYAAPAEHAFGPTLDALLGTLAEVYG</sequence>
<evidence type="ECO:0000313" key="8">
    <source>
        <dbReference type="EMBL" id="TQI94541.1"/>
    </source>
</evidence>
<name>A0A542CUQ3_AMYCI</name>
<dbReference type="Gene3D" id="1.10.10.10">
    <property type="entry name" value="Winged helix-like DNA-binding domain superfamily/Winged helix DNA-binding domain"/>
    <property type="match status" value="1"/>
</dbReference>
<feature type="region of interest" description="Disordered" evidence="6">
    <location>
        <begin position="78"/>
        <end position="105"/>
    </location>
</feature>
<dbReference type="Pfam" id="PF00392">
    <property type="entry name" value="GntR"/>
    <property type="match status" value="1"/>
</dbReference>
<dbReference type="PROSITE" id="PS50949">
    <property type="entry name" value="HTH_GNTR"/>
    <property type="match status" value="1"/>
</dbReference>
<protein>
    <submittedName>
        <fullName evidence="8">GntR family transcriptional regulator/MocR family aminotransferase</fullName>
    </submittedName>
</protein>
<dbReference type="GO" id="GO:0008483">
    <property type="term" value="F:transaminase activity"/>
    <property type="evidence" value="ECO:0007669"/>
    <property type="project" value="UniProtKB-KW"/>
</dbReference>
<gene>
    <name evidence="8" type="ORF">FB471_6707</name>
</gene>
<dbReference type="OrthoDB" id="5415143at2"/>
<feature type="region of interest" description="Disordered" evidence="6">
    <location>
        <begin position="1"/>
        <end position="22"/>
    </location>
</feature>
<keyword evidence="3" id="KW-0805">Transcription regulation</keyword>
<dbReference type="CDD" id="cd00609">
    <property type="entry name" value="AAT_like"/>
    <property type="match status" value="1"/>
</dbReference>
<dbReference type="Pfam" id="PF00155">
    <property type="entry name" value="Aminotran_1_2"/>
    <property type="match status" value="1"/>
</dbReference>
<dbReference type="GO" id="GO:0030170">
    <property type="term" value="F:pyridoxal phosphate binding"/>
    <property type="evidence" value="ECO:0007669"/>
    <property type="project" value="InterPro"/>
</dbReference>